<dbReference type="PRINTS" id="PR00249">
    <property type="entry name" value="GPCRSECRETIN"/>
</dbReference>
<dbReference type="Pfam" id="PF00002">
    <property type="entry name" value="7tm_2"/>
    <property type="match status" value="1"/>
</dbReference>
<evidence type="ECO:0000256" key="6">
    <source>
        <dbReference type="ARBA" id="ARBA00023040"/>
    </source>
</evidence>
<dbReference type="SMART" id="SM00008">
    <property type="entry name" value="HormR"/>
    <property type="match status" value="1"/>
</dbReference>
<feature type="domain" description="G-protein coupled receptors family 2 profile 1" evidence="14">
    <location>
        <begin position="593"/>
        <end position="730"/>
    </location>
</feature>
<keyword evidence="16" id="KW-1185">Reference proteome</keyword>
<evidence type="ECO:0000256" key="12">
    <source>
        <dbReference type="SAM" id="Phobius"/>
    </source>
</evidence>
<dbReference type="PROSITE" id="PS00649">
    <property type="entry name" value="G_PROTEIN_RECEP_F2_1"/>
    <property type="match status" value="1"/>
</dbReference>
<evidence type="ECO:0000259" key="15">
    <source>
        <dbReference type="PROSITE" id="PS50261"/>
    </source>
</evidence>
<feature type="compositionally biased region" description="Polar residues" evidence="11">
    <location>
        <begin position="31"/>
        <end position="69"/>
    </location>
</feature>
<dbReference type="GO" id="GO:0005886">
    <property type="term" value="C:plasma membrane"/>
    <property type="evidence" value="ECO:0007669"/>
    <property type="project" value="UniProtKB-SubCell"/>
</dbReference>
<dbReference type="GO" id="GO:0008528">
    <property type="term" value="F:G protein-coupled peptide receptor activity"/>
    <property type="evidence" value="ECO:0007669"/>
    <property type="project" value="TreeGrafter"/>
</dbReference>
<evidence type="ECO:0000256" key="9">
    <source>
        <dbReference type="ARBA" id="ARBA00023180"/>
    </source>
</evidence>
<evidence type="ECO:0000256" key="11">
    <source>
        <dbReference type="SAM" id="MobiDB-lite"/>
    </source>
</evidence>
<dbReference type="PANTHER" id="PTHR45620:SF1">
    <property type="entry name" value="G-PROTEIN COUPLED RECEPTORS FAMILY 2 PROFILE 2 DOMAIN-CONTAINING PROTEIN"/>
    <property type="match status" value="1"/>
</dbReference>
<keyword evidence="4 12" id="KW-0812">Transmembrane</keyword>
<evidence type="ECO:0000256" key="13">
    <source>
        <dbReference type="SAM" id="SignalP"/>
    </source>
</evidence>
<dbReference type="Gene3D" id="4.10.1240.10">
    <property type="entry name" value="GPCR, family 2, extracellular hormone receptor domain"/>
    <property type="match status" value="1"/>
</dbReference>
<feature type="chain" id="PRO_5037069271" evidence="13">
    <location>
        <begin position="25"/>
        <end position="1324"/>
    </location>
</feature>
<feature type="transmembrane region" description="Helical" evidence="12">
    <location>
        <begin position="911"/>
        <end position="933"/>
    </location>
</feature>
<dbReference type="GO" id="GO:0007166">
    <property type="term" value="P:cell surface receptor signaling pathway"/>
    <property type="evidence" value="ECO:0007669"/>
    <property type="project" value="InterPro"/>
</dbReference>
<keyword evidence="10" id="KW-0807">Transducer</keyword>
<dbReference type="SUPFAM" id="SSF111418">
    <property type="entry name" value="Hormone receptor domain"/>
    <property type="match status" value="1"/>
</dbReference>
<dbReference type="InterPro" id="IPR001879">
    <property type="entry name" value="GPCR_2_extracellular_dom"/>
</dbReference>
<proteinExistence type="inferred from homology"/>
<evidence type="ECO:0000259" key="14">
    <source>
        <dbReference type="PROSITE" id="PS50227"/>
    </source>
</evidence>
<dbReference type="PROSITE" id="PS50227">
    <property type="entry name" value="G_PROTEIN_RECEP_F2_3"/>
    <property type="match status" value="1"/>
</dbReference>
<evidence type="ECO:0000256" key="5">
    <source>
        <dbReference type="ARBA" id="ARBA00022989"/>
    </source>
</evidence>
<feature type="transmembrane region" description="Helical" evidence="12">
    <location>
        <begin position="827"/>
        <end position="849"/>
    </location>
</feature>
<comment type="similarity">
    <text evidence="2">Belongs to the G-protein coupled receptor 2 family.</text>
</comment>
<evidence type="ECO:0000313" key="17">
    <source>
        <dbReference type="RefSeq" id="XP_018022383.2"/>
    </source>
</evidence>
<keyword evidence="9" id="KW-0325">Glycoprotein</keyword>
<dbReference type="GO" id="GO:0017046">
    <property type="term" value="F:peptide hormone binding"/>
    <property type="evidence" value="ECO:0007669"/>
    <property type="project" value="TreeGrafter"/>
</dbReference>
<evidence type="ECO:0000256" key="2">
    <source>
        <dbReference type="ARBA" id="ARBA00005314"/>
    </source>
</evidence>
<feature type="transmembrane region" description="Helical" evidence="12">
    <location>
        <begin position="870"/>
        <end position="891"/>
    </location>
</feature>
<dbReference type="GO" id="GO:0007188">
    <property type="term" value="P:adenylate cyclase-modulating G protein-coupled receptor signaling pathway"/>
    <property type="evidence" value="ECO:0007669"/>
    <property type="project" value="TreeGrafter"/>
</dbReference>
<dbReference type="Proteomes" id="UP000694843">
    <property type="component" value="Unplaced"/>
</dbReference>
<evidence type="ECO:0000256" key="1">
    <source>
        <dbReference type="ARBA" id="ARBA00004651"/>
    </source>
</evidence>
<feature type="region of interest" description="Disordered" evidence="11">
    <location>
        <begin position="1167"/>
        <end position="1187"/>
    </location>
</feature>
<dbReference type="KEGG" id="hazt:108678470"/>
<dbReference type="PROSITE" id="PS50261">
    <property type="entry name" value="G_PROTEIN_RECEP_F2_4"/>
    <property type="match status" value="1"/>
</dbReference>
<keyword evidence="7 12" id="KW-0472">Membrane</keyword>
<feature type="region of interest" description="Disordered" evidence="11">
    <location>
        <begin position="394"/>
        <end position="427"/>
    </location>
</feature>
<dbReference type="PROSITE" id="PS00650">
    <property type="entry name" value="G_PROTEIN_RECEP_F2_2"/>
    <property type="match status" value="1"/>
</dbReference>
<feature type="signal peptide" evidence="13">
    <location>
        <begin position="1"/>
        <end position="24"/>
    </location>
</feature>
<feature type="region of interest" description="Disordered" evidence="11">
    <location>
        <begin position="30"/>
        <end position="109"/>
    </location>
</feature>
<feature type="region of interest" description="Disordered" evidence="11">
    <location>
        <begin position="338"/>
        <end position="367"/>
    </location>
</feature>
<sequence>MMGITNGAIINMLLMTCVLRASDAEAAAPSNEVQPGVVQNPQSETTHFPQKTSKQFQDQYSSTKTSQNPAPVPNSKSPRHRKKSSPYTSPHLLPLAPSKHPKKAIQPDKYDAKKFETSLLRYLKQLHTEQSKFVEVNDKFNNENHSDSSHKTIFVKNSDNIYSNSNLINDEFKKEKVTVFNKSEVSINVPGPFSSFQSSGIIFNPGKENTLTDYDNANISVLYKNERSNNLLNAKVLIANNDVEANSKPPIPIPTKSEKISSTYVENTRKNFSEIQFISKLNTDNRISKNHDTRMTIFHVKPNTKASIRSKNASAVSILNDELPYQKVSSRIAAPKFLENDPKDGRTKIDGNLIPSQRPSGSKQGKIQYLSSTPEKNFPAQSIIWKDEPEVTGFQGHDSLKGKTSPDSKEATLDDIRNDIVSNPRSDSKPVLGNYNYSLSSALDDYESVMRSRSDFNFESINARMTSKFEVNQPENGYSSSFISNLTRPASQKASEIQELTAIQSYVINEDLDNSGSTPSGNDENYDILPDILGDIPEIENEYEDESLEIDDDGSVPHGDLTDSVVVKEVVYENAVAAQRERLLALMALHKAQCEEAAKTDQPHWRGCKRAWDQVLCWPPAPPHSQSSLPCPPHVPGMDSHEGHATRWCDAHGQWEKNPHVEEPETSTQQPEEIDLSTQEVEVDLTNSILQPTDVPEYNESESSLSLGTPAPTYSFDSGWSNYTYCLAKRRKHHKRVSPLIAKWLPIISTISMIGYSISLSALLISSIVLLSVKRLRCARNRLHLHLFASFKLRAVAVLLKTPLITPSVVASIAAFEEHGTIGVRGWVCRIMVAVWEYFILANYSWLLMEGMYLHNLIFRALFTGSSATIMPYVILGWGSPMLVIVSWSIARALVDNNHCWLVHSNPWPHWIGLRLPVAASVFLNVIFFLNIIRTVALKLRSSVSREKSKCKQLSRSTLVLVPLFGVHYCLLWGLSLSSHPPVELTWLLLDQVCSSFQGLIVAFLYCFVNGEVRLELRKLYYRVTSDDEFNPSIYSTALSRARASFASIYGTDRESVAATSATPAATPPRLTKKGSSGLISLQSIPEENFEMRTYTASDAVSCSSRDSRSIFSKKTSDLMTEFSTNVPSTAADESYYLESNTTDKDSDNIYDDSTKCANNQLESSQKNFDYDKSLPPKSDAGSAGKEVKKQKAPLIKKLSFQEPVEELIYEEDDYSSSDEDFAWGFNTKTLPILKEIRLVSEDRSCKTTLLPQSSSANKEEISTPLYSILRQEPKNGTVFPSLKCSIASLKKCDVPSKRIYSFSDSSTNINTRNLAAPIEIASD</sequence>
<evidence type="ECO:0000256" key="3">
    <source>
        <dbReference type="ARBA" id="ARBA00022475"/>
    </source>
</evidence>
<evidence type="ECO:0000313" key="16">
    <source>
        <dbReference type="Proteomes" id="UP000694843"/>
    </source>
</evidence>
<dbReference type="InterPro" id="IPR017981">
    <property type="entry name" value="GPCR_2-like_7TM"/>
</dbReference>
<dbReference type="InterPro" id="IPR000832">
    <property type="entry name" value="GPCR_2_secretin-like"/>
</dbReference>
<keyword evidence="3" id="KW-1003">Cell membrane</keyword>
<evidence type="ECO:0000256" key="10">
    <source>
        <dbReference type="ARBA" id="ARBA00023224"/>
    </source>
</evidence>
<keyword evidence="13" id="KW-0732">Signal</keyword>
<feature type="transmembrane region" description="Helical" evidence="12">
    <location>
        <begin position="793"/>
        <end position="815"/>
    </location>
</feature>
<dbReference type="InterPro" id="IPR050332">
    <property type="entry name" value="GPCR_2"/>
</dbReference>
<evidence type="ECO:0000256" key="8">
    <source>
        <dbReference type="ARBA" id="ARBA00023170"/>
    </source>
</evidence>
<feature type="transmembrane region" description="Helical" evidence="12">
    <location>
        <begin position="954"/>
        <end position="975"/>
    </location>
</feature>
<accession>A0A8B7P8K9</accession>
<organism evidence="16 17">
    <name type="scientific">Hyalella azteca</name>
    <name type="common">Amphipod</name>
    <dbReference type="NCBI Taxonomy" id="294128"/>
    <lineage>
        <taxon>Eukaryota</taxon>
        <taxon>Metazoa</taxon>
        <taxon>Ecdysozoa</taxon>
        <taxon>Arthropoda</taxon>
        <taxon>Crustacea</taxon>
        <taxon>Multicrustacea</taxon>
        <taxon>Malacostraca</taxon>
        <taxon>Eumalacostraca</taxon>
        <taxon>Peracarida</taxon>
        <taxon>Amphipoda</taxon>
        <taxon>Senticaudata</taxon>
        <taxon>Talitrida</taxon>
        <taxon>Talitroidea</taxon>
        <taxon>Hyalellidae</taxon>
        <taxon>Hyalella</taxon>
    </lineage>
</organism>
<feature type="transmembrane region" description="Helical" evidence="12">
    <location>
        <begin position="744"/>
        <end position="773"/>
    </location>
</feature>
<keyword evidence="8" id="KW-0675">Receptor</keyword>
<feature type="compositionally biased region" description="Basic and acidic residues" evidence="11">
    <location>
        <begin position="398"/>
        <end position="418"/>
    </location>
</feature>
<keyword evidence="5 12" id="KW-1133">Transmembrane helix</keyword>
<feature type="compositionally biased region" description="Polar residues" evidence="11">
    <location>
        <begin position="354"/>
        <end position="367"/>
    </location>
</feature>
<dbReference type="Gene3D" id="1.20.1070.10">
    <property type="entry name" value="Rhodopsin 7-helix transmembrane proteins"/>
    <property type="match status" value="1"/>
</dbReference>
<dbReference type="Pfam" id="PF02793">
    <property type="entry name" value="HRM"/>
    <property type="match status" value="1"/>
</dbReference>
<protein>
    <submittedName>
        <fullName evidence="17">Uncharacterized protein LOC108678470</fullName>
    </submittedName>
</protein>
<evidence type="ECO:0000256" key="7">
    <source>
        <dbReference type="ARBA" id="ARBA00023136"/>
    </source>
</evidence>
<feature type="compositionally biased region" description="Basic and acidic residues" evidence="11">
    <location>
        <begin position="338"/>
        <end position="349"/>
    </location>
</feature>
<reference evidence="17" key="1">
    <citation type="submission" date="2025-08" db="UniProtKB">
        <authorList>
            <consortium name="RefSeq"/>
        </authorList>
    </citation>
    <scope>IDENTIFICATION</scope>
    <source>
        <tissue evidence="17">Whole organism</tissue>
    </source>
</reference>
<feature type="domain" description="G-protein coupled receptors family 2 profile 2" evidence="15">
    <location>
        <begin position="748"/>
        <end position="1010"/>
    </location>
</feature>
<dbReference type="GeneID" id="108678470"/>
<dbReference type="InterPro" id="IPR017983">
    <property type="entry name" value="GPCR_2_secretin-like_CS"/>
</dbReference>
<keyword evidence="6" id="KW-0297">G-protein coupled receptor</keyword>
<dbReference type="RefSeq" id="XP_018022383.2">
    <property type="nucleotide sequence ID" value="XM_018166894.2"/>
</dbReference>
<dbReference type="InterPro" id="IPR036445">
    <property type="entry name" value="GPCR_2_extracell_dom_sf"/>
</dbReference>
<dbReference type="PANTHER" id="PTHR45620">
    <property type="entry name" value="PDF RECEPTOR-LIKE PROTEIN-RELATED"/>
    <property type="match status" value="1"/>
</dbReference>
<gene>
    <name evidence="17" type="primary">LOC108678470</name>
</gene>
<name>A0A8B7P8K9_HYAAZ</name>
<feature type="transmembrane region" description="Helical" evidence="12">
    <location>
        <begin position="987"/>
        <end position="1009"/>
    </location>
</feature>
<dbReference type="OrthoDB" id="16753at2759"/>
<evidence type="ECO:0000256" key="4">
    <source>
        <dbReference type="ARBA" id="ARBA00022692"/>
    </source>
</evidence>
<comment type="subcellular location">
    <subcellularLocation>
        <location evidence="1">Cell membrane</location>
        <topology evidence="1">Multi-pass membrane protein</topology>
    </subcellularLocation>
</comment>